<feature type="domain" description="Chitin-binding type-2" evidence="5">
    <location>
        <begin position="105"/>
        <end position="161"/>
    </location>
</feature>
<dbReference type="PROSITE" id="PS50940">
    <property type="entry name" value="CHIT_BIND_II"/>
    <property type="match status" value="1"/>
</dbReference>
<keyword evidence="4" id="KW-0732">Signal</keyword>
<evidence type="ECO:0000313" key="6">
    <source>
        <dbReference type="EMBL" id="CAG5084882.1"/>
    </source>
</evidence>
<keyword evidence="3" id="KW-0119">Carbohydrate metabolism</keyword>
<feature type="chain" id="PRO_5047474566" description="chitinase" evidence="4">
    <location>
        <begin position="18"/>
        <end position="161"/>
    </location>
</feature>
<dbReference type="InterPro" id="IPR036508">
    <property type="entry name" value="Chitin-bd_dom_sf"/>
</dbReference>
<proteinExistence type="predicted"/>
<evidence type="ECO:0000256" key="4">
    <source>
        <dbReference type="SAM" id="SignalP"/>
    </source>
</evidence>
<dbReference type="Gene3D" id="2.170.140.10">
    <property type="entry name" value="Chitin binding domain"/>
    <property type="match status" value="1"/>
</dbReference>
<dbReference type="EC" id="3.2.1.14" evidence="2"/>
<comment type="catalytic activity">
    <reaction evidence="1">
        <text>Random endo-hydrolysis of N-acetyl-beta-D-glucosaminide (1-&gt;4)-beta-linkages in chitin and chitodextrins.</text>
        <dbReference type="EC" id="3.2.1.14"/>
    </reaction>
</comment>
<evidence type="ECO:0000256" key="3">
    <source>
        <dbReference type="ARBA" id="ARBA00023024"/>
    </source>
</evidence>
<feature type="signal peptide" evidence="4">
    <location>
        <begin position="1"/>
        <end position="17"/>
    </location>
</feature>
<dbReference type="Proteomes" id="UP001158576">
    <property type="component" value="Chromosome PAR"/>
</dbReference>
<evidence type="ECO:0000259" key="5">
    <source>
        <dbReference type="PROSITE" id="PS50940"/>
    </source>
</evidence>
<dbReference type="EMBL" id="OU015568">
    <property type="protein sequence ID" value="CAG5084882.1"/>
    <property type="molecule type" value="Genomic_DNA"/>
</dbReference>
<accession>A0ABN7RS79</accession>
<dbReference type="InterPro" id="IPR002557">
    <property type="entry name" value="Chitin-bd_dom"/>
</dbReference>
<keyword evidence="3" id="KW-0146">Chitin degradation</keyword>
<organism evidence="6 7">
    <name type="scientific">Oikopleura dioica</name>
    <name type="common">Tunicate</name>
    <dbReference type="NCBI Taxonomy" id="34765"/>
    <lineage>
        <taxon>Eukaryota</taxon>
        <taxon>Metazoa</taxon>
        <taxon>Chordata</taxon>
        <taxon>Tunicata</taxon>
        <taxon>Appendicularia</taxon>
        <taxon>Copelata</taxon>
        <taxon>Oikopleuridae</taxon>
        <taxon>Oikopleura</taxon>
    </lineage>
</organism>
<keyword evidence="3" id="KW-0624">Polysaccharide degradation</keyword>
<evidence type="ECO:0000256" key="2">
    <source>
        <dbReference type="ARBA" id="ARBA00012729"/>
    </source>
</evidence>
<evidence type="ECO:0000256" key="1">
    <source>
        <dbReference type="ARBA" id="ARBA00000822"/>
    </source>
</evidence>
<dbReference type="Pfam" id="PF01607">
    <property type="entry name" value="CBM_14"/>
    <property type="match status" value="1"/>
</dbReference>
<reference evidence="6 7" key="1">
    <citation type="submission" date="2021-04" db="EMBL/GenBank/DDBJ databases">
        <authorList>
            <person name="Bliznina A."/>
        </authorList>
    </citation>
    <scope>NUCLEOTIDE SEQUENCE [LARGE SCALE GENOMIC DNA]</scope>
</reference>
<name>A0ABN7RS79_OIKDI</name>
<gene>
    <name evidence="6" type="ORF">OKIOD_LOCUS2318</name>
</gene>
<sequence length="161" mass="18077">MLFIFVLFLASLAKSSSVKRDTTDGDTLDLVLLEENGFSEEGSGYNEEKQLKTIFWKKGEMESTTTAFEVSNSSNTTNLTTTAKTTTTTTSIETTTEPSIPWILEESCMVAGDSLHKVMIANPEECDRFVWCWKGRAYEIQCKNGFKFDKETKKCSTEITC</sequence>
<evidence type="ECO:0000313" key="7">
    <source>
        <dbReference type="Proteomes" id="UP001158576"/>
    </source>
</evidence>
<protein>
    <recommendedName>
        <fullName evidence="2">chitinase</fullName>
        <ecNumber evidence="2">3.2.1.14</ecNumber>
    </recommendedName>
</protein>
<dbReference type="SUPFAM" id="SSF57625">
    <property type="entry name" value="Invertebrate chitin-binding proteins"/>
    <property type="match status" value="1"/>
</dbReference>
<keyword evidence="7" id="KW-1185">Reference proteome</keyword>